<dbReference type="GO" id="GO:0005524">
    <property type="term" value="F:ATP binding"/>
    <property type="evidence" value="ECO:0007669"/>
    <property type="project" value="UniProtKB-KW"/>
</dbReference>
<evidence type="ECO:0000256" key="3">
    <source>
        <dbReference type="SAM" id="Coils"/>
    </source>
</evidence>
<dbReference type="PROSITE" id="PS50011">
    <property type="entry name" value="PROTEIN_KINASE_DOM"/>
    <property type="match status" value="1"/>
</dbReference>
<protein>
    <submittedName>
        <fullName evidence="5">Mixed lineage kinase domain like pseudokinase</fullName>
    </submittedName>
</protein>
<dbReference type="CDD" id="cd21037">
    <property type="entry name" value="MLKL_NTD"/>
    <property type="match status" value="1"/>
</dbReference>
<dbReference type="InterPro" id="IPR000719">
    <property type="entry name" value="Prot_kinase_dom"/>
</dbReference>
<dbReference type="STRING" id="205130.ENSMAMP00000033751"/>
<dbReference type="InterPro" id="IPR001245">
    <property type="entry name" value="Ser-Thr/Tyr_kinase_cat_dom"/>
</dbReference>
<dbReference type="Gene3D" id="3.30.200.20">
    <property type="entry name" value="Phosphorylase Kinase, domain 1"/>
    <property type="match status" value="1"/>
</dbReference>
<reference evidence="5" key="1">
    <citation type="submission" date="2025-08" db="UniProtKB">
        <authorList>
            <consortium name="Ensembl"/>
        </authorList>
    </citation>
    <scope>IDENTIFICATION</scope>
</reference>
<proteinExistence type="predicted"/>
<dbReference type="GeneID" id="113132903"/>
<dbReference type="RefSeq" id="XP_026167124.1">
    <property type="nucleotide sequence ID" value="XM_026311339.2"/>
</dbReference>
<dbReference type="GO" id="GO:0097527">
    <property type="term" value="P:necroptotic signaling pathway"/>
    <property type="evidence" value="ECO:0007669"/>
    <property type="project" value="TreeGrafter"/>
</dbReference>
<dbReference type="OrthoDB" id="4062651at2759"/>
<dbReference type="InterPro" id="IPR051681">
    <property type="entry name" value="Ser/Thr_Kinases-Pseudokinases"/>
</dbReference>
<dbReference type="InterPro" id="IPR011009">
    <property type="entry name" value="Kinase-like_dom_sf"/>
</dbReference>
<dbReference type="Ensembl" id="ENSMAMT00000034615.2">
    <property type="protein sequence ID" value="ENSMAMP00000033751.1"/>
    <property type="gene ID" value="ENSMAMG00000022692.2"/>
</dbReference>
<keyword evidence="2" id="KW-0067">ATP-binding</keyword>
<dbReference type="GO" id="GO:0007166">
    <property type="term" value="P:cell surface receptor signaling pathway"/>
    <property type="evidence" value="ECO:0007669"/>
    <property type="project" value="InterPro"/>
</dbReference>
<feature type="coiled-coil region" evidence="3">
    <location>
        <begin position="123"/>
        <end position="174"/>
    </location>
</feature>
<sequence>MDFIEPILSAASLIYSLVEQVKANKKRCHRISKRVQALEMLVKSFRDRDMTIIQTSSTVGKTLQELSITLESAQQLMKKYTSANWVERVLKSSSHGEEFDSVNDRLNDAYQALSLALQVETGNRVFEAAIREKEDELDRKQDDNELGQLLLKHLKAQEEKVDQLKTSVEKVVEMLNKPSITNEVIRMIRLDELKYDKIPKEPFMKTSTSEVYKGQYRGFPVAIKRYMDPLNTSPSQVRNIFNKEVETMKRFESPNILRMFGICVQDEDGPNPHFLIIMEYCAKGNLRQVLDSERKLSWAKKARMCLDAAQGLYRLHQTEEKSKVHGSITSSKFLVDEGYRVKLGGFELAKTETSLKKPTKEKESRSLCYSCPQILDDINHRYSKECEIYSFGIVLWEVTTRKKPFDGCTSTEIYQKVCKEKFQELLPDDCPAALRDLINACRDNDSFQRPSAGVLVDKLQSVVTELEEQ</sequence>
<evidence type="ECO:0000313" key="6">
    <source>
        <dbReference type="Proteomes" id="UP000261640"/>
    </source>
</evidence>
<dbReference type="PANTHER" id="PTHR44329:SF298">
    <property type="entry name" value="MIXED LINEAGE KINASE DOMAIN-LIKE PROTEIN"/>
    <property type="match status" value="1"/>
</dbReference>
<keyword evidence="1" id="KW-0547">Nucleotide-binding</keyword>
<accession>A0A3Q3NCV6</accession>
<keyword evidence="3" id="KW-0175">Coiled coil</keyword>
<name>A0A3Q3NCV6_9TELE</name>
<keyword evidence="6" id="KW-1185">Reference proteome</keyword>
<dbReference type="GO" id="GO:0004672">
    <property type="term" value="F:protein kinase activity"/>
    <property type="evidence" value="ECO:0007669"/>
    <property type="project" value="InterPro"/>
</dbReference>
<evidence type="ECO:0000256" key="2">
    <source>
        <dbReference type="ARBA" id="ARBA00022840"/>
    </source>
</evidence>
<dbReference type="Gene3D" id="1.10.510.10">
    <property type="entry name" value="Transferase(Phosphotransferase) domain 1"/>
    <property type="match status" value="1"/>
</dbReference>
<dbReference type="AlphaFoldDB" id="A0A3Q3NCV6"/>
<reference evidence="5" key="2">
    <citation type="submission" date="2025-09" db="UniProtKB">
        <authorList>
            <consortium name="Ensembl"/>
        </authorList>
    </citation>
    <scope>IDENTIFICATION</scope>
</reference>
<dbReference type="InterPro" id="IPR036537">
    <property type="entry name" value="Adaptor_Cbl_N_dom_sf"/>
</dbReference>
<dbReference type="Proteomes" id="UP000261640">
    <property type="component" value="Unplaced"/>
</dbReference>
<dbReference type="Pfam" id="PF07714">
    <property type="entry name" value="PK_Tyr_Ser-Thr"/>
    <property type="match status" value="1"/>
</dbReference>
<dbReference type="Pfam" id="PF22215">
    <property type="entry name" value="MLKL_N"/>
    <property type="match status" value="1"/>
</dbReference>
<dbReference type="SUPFAM" id="SSF56112">
    <property type="entry name" value="Protein kinase-like (PK-like)"/>
    <property type="match status" value="1"/>
</dbReference>
<dbReference type="Gene3D" id="1.20.930.20">
    <property type="entry name" value="Adaptor protein Cbl, N-terminal domain"/>
    <property type="match status" value="1"/>
</dbReference>
<evidence type="ECO:0000313" key="5">
    <source>
        <dbReference type="Ensembl" id="ENSMAMP00000033751.1"/>
    </source>
</evidence>
<evidence type="ECO:0000256" key="1">
    <source>
        <dbReference type="ARBA" id="ARBA00022741"/>
    </source>
</evidence>
<dbReference type="InterPro" id="IPR054000">
    <property type="entry name" value="MLKL_N"/>
</dbReference>
<feature type="domain" description="Protein kinase" evidence="4">
    <location>
        <begin position="197"/>
        <end position="463"/>
    </location>
</feature>
<dbReference type="InterPro" id="IPR059179">
    <property type="entry name" value="MLKL-like_MCAfunc"/>
</dbReference>
<organism evidence="5 6">
    <name type="scientific">Mastacembelus armatus</name>
    <name type="common">zig-zag eel</name>
    <dbReference type="NCBI Taxonomy" id="205130"/>
    <lineage>
        <taxon>Eukaryota</taxon>
        <taxon>Metazoa</taxon>
        <taxon>Chordata</taxon>
        <taxon>Craniata</taxon>
        <taxon>Vertebrata</taxon>
        <taxon>Euteleostomi</taxon>
        <taxon>Actinopterygii</taxon>
        <taxon>Neopterygii</taxon>
        <taxon>Teleostei</taxon>
        <taxon>Neoteleostei</taxon>
        <taxon>Acanthomorphata</taxon>
        <taxon>Anabantaria</taxon>
        <taxon>Synbranchiformes</taxon>
        <taxon>Mastacembelidae</taxon>
        <taxon>Mastacembelus</taxon>
    </lineage>
</organism>
<evidence type="ECO:0000259" key="4">
    <source>
        <dbReference type="PROSITE" id="PS50011"/>
    </source>
</evidence>
<dbReference type="InParanoid" id="A0A3Q3NCV6"/>
<dbReference type="GeneTree" id="ENSGT00390000016453"/>
<dbReference type="PANTHER" id="PTHR44329">
    <property type="entry name" value="SERINE/THREONINE-PROTEIN KINASE TNNI3K-RELATED"/>
    <property type="match status" value="1"/>
</dbReference>